<dbReference type="RefSeq" id="WP_247416289.1">
    <property type="nucleotide sequence ID" value="NZ_JALLGW010000001.1"/>
</dbReference>
<accession>A0ABD5RRC0</accession>
<keyword evidence="2" id="KW-1185">Reference proteome</keyword>
<reference evidence="1 2" key="1">
    <citation type="journal article" date="2019" name="Int. J. Syst. Evol. Microbiol.">
        <title>The Global Catalogue of Microorganisms (GCM) 10K type strain sequencing project: providing services to taxonomists for standard genome sequencing and annotation.</title>
        <authorList>
            <consortium name="The Broad Institute Genomics Platform"/>
            <consortium name="The Broad Institute Genome Sequencing Center for Infectious Disease"/>
            <person name="Wu L."/>
            <person name="Ma J."/>
        </authorList>
    </citation>
    <scope>NUCLEOTIDE SEQUENCE [LARGE SCALE GENOMIC DNA]</scope>
    <source>
        <strain evidence="1 2">CGMCC 1.12543</strain>
    </source>
</reference>
<protein>
    <submittedName>
        <fullName evidence="1">Transcriptional regulator</fullName>
    </submittedName>
</protein>
<proteinExistence type="predicted"/>
<organism evidence="1 2">
    <name type="scientific">Halomarina salina</name>
    <dbReference type="NCBI Taxonomy" id="1872699"/>
    <lineage>
        <taxon>Archaea</taxon>
        <taxon>Methanobacteriati</taxon>
        <taxon>Methanobacteriota</taxon>
        <taxon>Stenosarchaea group</taxon>
        <taxon>Halobacteria</taxon>
        <taxon>Halobacteriales</taxon>
        <taxon>Natronomonadaceae</taxon>
        <taxon>Halomarina</taxon>
    </lineage>
</organism>
<evidence type="ECO:0000313" key="1">
    <source>
        <dbReference type="EMBL" id="MFC5972655.1"/>
    </source>
</evidence>
<comment type="caution">
    <text evidence="1">The sequence shown here is derived from an EMBL/GenBank/DDBJ whole genome shotgun (WGS) entry which is preliminary data.</text>
</comment>
<gene>
    <name evidence="1" type="ORF">ACFPYI_15065</name>
</gene>
<name>A0ABD5RRC0_9EURY</name>
<dbReference type="AlphaFoldDB" id="A0ABD5RRC0"/>
<sequence length="204" mass="23639">MKRSSYRIQQLAQAFAHTIPIVDETATHRRWRPGIGPFEEERQLEQLREEVENRGLIEVTINYEEPYPDSSRRVDLLLDDGGNQLPIEAKLIRFRRDNGNIDPNMYKSVFSPFPERSSSSMLTDCQKLAESGFDFPCGVLGLYYESNEEAYEELRADRIAEKFTLDVGYWYDIPIEPICVESFSGLRHPHHQQGAVIAWELTEP</sequence>
<evidence type="ECO:0000313" key="2">
    <source>
        <dbReference type="Proteomes" id="UP001596099"/>
    </source>
</evidence>
<dbReference type="EMBL" id="JBHSQH010000001">
    <property type="protein sequence ID" value="MFC5972655.1"/>
    <property type="molecule type" value="Genomic_DNA"/>
</dbReference>
<dbReference type="Proteomes" id="UP001596099">
    <property type="component" value="Unassembled WGS sequence"/>
</dbReference>